<evidence type="ECO:0000256" key="5">
    <source>
        <dbReference type="ARBA" id="ARBA00022723"/>
    </source>
</evidence>
<dbReference type="PIRSF" id="PIRSF006256">
    <property type="entry name" value="CMPcnvr_hdrg_mat"/>
    <property type="match status" value="1"/>
</dbReference>
<dbReference type="EC" id="6.2.-.-" evidence="9"/>
<dbReference type="PROSITE" id="PS51160">
    <property type="entry name" value="ACYLPHOSPHATASE_3"/>
    <property type="match status" value="1"/>
</dbReference>
<keyword evidence="14" id="KW-1185">Reference proteome</keyword>
<comment type="catalytic activity">
    <reaction evidence="10">
        <text>an acyl phosphate + H2O = a carboxylate + phosphate + H(+)</text>
        <dbReference type="Rhea" id="RHEA:14965"/>
        <dbReference type="ChEBI" id="CHEBI:15377"/>
        <dbReference type="ChEBI" id="CHEBI:15378"/>
        <dbReference type="ChEBI" id="CHEBI:29067"/>
        <dbReference type="ChEBI" id="CHEBI:43474"/>
        <dbReference type="ChEBI" id="CHEBI:59918"/>
        <dbReference type="EC" id="3.6.1.7"/>
    </reaction>
</comment>
<dbReference type="InterPro" id="IPR041440">
    <property type="entry name" value="HypF_C"/>
</dbReference>
<keyword evidence="7" id="KW-0862">Zinc</keyword>
<feature type="active site" evidence="10">
    <location>
        <position position="18"/>
    </location>
</feature>
<dbReference type="InterPro" id="IPR051060">
    <property type="entry name" value="Carbamoyltrans_HypF-like"/>
</dbReference>
<evidence type="ECO:0000256" key="2">
    <source>
        <dbReference type="ARBA" id="ARBA00006018"/>
    </source>
</evidence>
<dbReference type="NCBIfam" id="TIGR00143">
    <property type="entry name" value="hypF"/>
    <property type="match status" value="1"/>
</dbReference>
<dbReference type="Gene3D" id="3.30.420.360">
    <property type="match status" value="1"/>
</dbReference>
<dbReference type="InterPro" id="IPR004421">
    <property type="entry name" value="Carbamoyltransferase_HypF"/>
</dbReference>
<comment type="caution">
    <text evidence="13">The sequence shown here is derived from an EMBL/GenBank/DDBJ whole genome shotgun (WGS) entry which is preliminary data.</text>
</comment>
<gene>
    <name evidence="13" type="primary">hypF</name>
    <name evidence="13" type="ORF">ABI908_09150</name>
</gene>
<keyword evidence="6" id="KW-0863">Zinc-finger</keyword>
<dbReference type="Pfam" id="PF22521">
    <property type="entry name" value="HypF_C_2"/>
    <property type="match status" value="1"/>
</dbReference>
<dbReference type="Gene3D" id="3.30.110.120">
    <property type="match status" value="1"/>
</dbReference>
<dbReference type="PRINTS" id="PR00445">
    <property type="entry name" value="HUPFHYPC"/>
</dbReference>
<reference evidence="13 14" key="1">
    <citation type="submission" date="2024-05" db="EMBL/GenBank/DDBJ databases">
        <authorList>
            <person name="De Oliveira J.P."/>
            <person name="Noriler S.A."/>
            <person name="De Oliveira A.G."/>
            <person name="Sipoli D.S."/>
        </authorList>
    </citation>
    <scope>NUCLEOTIDE SEQUENCE [LARGE SCALE GENOMIC DNA]</scope>
    <source>
        <strain evidence="13 14">LABIM192</strain>
    </source>
</reference>
<dbReference type="PANTHER" id="PTHR42959:SF1">
    <property type="entry name" value="CARBAMOYLTRANSFERASE HYPF"/>
    <property type="match status" value="1"/>
</dbReference>
<dbReference type="Gene3D" id="3.30.420.40">
    <property type="match status" value="1"/>
</dbReference>
<evidence type="ECO:0000256" key="9">
    <source>
        <dbReference type="PIRNR" id="PIRNR006256"/>
    </source>
</evidence>
<dbReference type="EMBL" id="JBDXMI010000001">
    <property type="protein sequence ID" value="MEO9384270.1"/>
    <property type="molecule type" value="Genomic_DNA"/>
</dbReference>
<dbReference type="PROSITE" id="PS51163">
    <property type="entry name" value="YRDC"/>
    <property type="match status" value="1"/>
</dbReference>
<dbReference type="RefSeq" id="WP_347949819.1">
    <property type="nucleotide sequence ID" value="NZ_JBDXMI010000001.1"/>
</dbReference>
<dbReference type="Pfam" id="PF07503">
    <property type="entry name" value="zf-HYPF"/>
    <property type="match status" value="2"/>
</dbReference>
<dbReference type="InterPro" id="IPR001109">
    <property type="entry name" value="Hydrogenase_HupF/HypC"/>
</dbReference>
<evidence type="ECO:0000259" key="11">
    <source>
        <dbReference type="PROSITE" id="PS51160"/>
    </source>
</evidence>
<keyword evidence="5" id="KW-0479">Metal-binding</keyword>
<comment type="function">
    <text evidence="9">Involved in the maturation of [NiFe] hydrogenases. Along with HypE, it catalyzes the synthesis of the CN ligands of the active site iron of [NiFe]-hydrogenases. HypF functions as a carbamoyl transferase using carbamoylphosphate as a substrate and transferring the carboxamido moiety in an ATP-dependent reaction to the thiolate of the C-terminal cysteine of HypE yielding a protein-S-carboxamide.</text>
</comment>
<evidence type="ECO:0000256" key="4">
    <source>
        <dbReference type="ARBA" id="ARBA00022598"/>
    </source>
</evidence>
<evidence type="ECO:0000256" key="6">
    <source>
        <dbReference type="ARBA" id="ARBA00022771"/>
    </source>
</evidence>
<dbReference type="Pfam" id="PF00708">
    <property type="entry name" value="Acylphosphatase"/>
    <property type="match status" value="1"/>
</dbReference>
<dbReference type="InterPro" id="IPR001792">
    <property type="entry name" value="Acylphosphatase-like_dom"/>
</dbReference>
<evidence type="ECO:0000256" key="7">
    <source>
        <dbReference type="ARBA" id="ARBA00022833"/>
    </source>
</evidence>
<comment type="pathway">
    <text evidence="1 9">Protein modification; [NiFe] hydrogenase maturation.</text>
</comment>
<comment type="similarity">
    <text evidence="3 9">Belongs to the carbamoyltransferase HypF family.</text>
</comment>
<protein>
    <recommendedName>
        <fullName evidence="9">Carbamoyltransferase HypF</fullName>
        <ecNumber evidence="9">6.2.-.-</ecNumber>
    </recommendedName>
</protein>
<dbReference type="Gene3D" id="3.90.870.50">
    <property type="match status" value="1"/>
</dbReference>
<proteinExistence type="inferred from homology"/>
<dbReference type="InterPro" id="IPR036046">
    <property type="entry name" value="Acylphosphatase-like_dom_sf"/>
</dbReference>
<dbReference type="SUPFAM" id="SSF55821">
    <property type="entry name" value="YrdC/RibB"/>
    <property type="match status" value="1"/>
</dbReference>
<keyword evidence="10" id="KW-0378">Hydrolase</keyword>
<evidence type="ECO:0000256" key="3">
    <source>
        <dbReference type="ARBA" id="ARBA00008097"/>
    </source>
</evidence>
<feature type="domain" description="YrdC-like" evidence="12">
    <location>
        <begin position="197"/>
        <end position="398"/>
    </location>
</feature>
<sequence length="841" mass="90361">MAREQLTVRGIVQGVGFRPFAYRLADELALSGWIRNDGDGVTLELQGGRAQLDGFASRLLAEKPPLARIDQVLRQPRPEREEDAGFAILDSAAGGNRAAIGADSCVCDACLAELFDPADRRYRYPFINCTDCGPRYTLVNRLPYDRAQTSMAVFPQCPACLAEYRDPRHRRFHAEPNACAHCGPRLSLRDAAGLVAGDAIAETLKRLRRGEIVAIKGLGGYHLACDARDAGAVARLRQRKAREEKPLAVMAANAVSLAGLAEPDELSLRLLNSAQRPIALLPKTAACDKALAGVAPDVAWLGAMLPYTPLHYLLFHEAAGRPAGAGWLKQPQPLLLVMTSANLRGEPLITADEDARALLPVLADAVLEHNRDIVTRCDDSVLRMGCHGHAQFLRRGRGYTPCAIGLSRGGPSVLALGAQQKNTLCLTRGNEAFLSQHIGDLDRVANCQALEAAVAHLQTLLATRPECVAHDLHPDYFSSRLARELAERWGLPALAVQHHHAHIAAILAEQQCDDAVLGLALDGAGLGDDGAAWGGELLLVDGAHSQRLAHLAPLPLPGGDRAAREPWRMAAAALHGWGADEEIAHRFPREAAAPQLARWLANGKPMAATTSLGRQFDAAAALLGVAARTSFEAQAAMRLEGLAERHGLPDKPPRLHRIDEEQTLDLSPLLRRLADGMAPAEGAALFHACLIEALADWAAQAARRHGLRRVACGGGCLQNAILARGLHAALGRRGLSMLQARRAPWARPGWRKDIFIPKEPAMCLAIPARVTEVLEPDQARVELGGVHKIISTALVDAARVGDYLIVHVGFAIGRLDPAEAERTLALLAEMGAMPDNPAAYR</sequence>
<dbReference type="InterPro" id="IPR017945">
    <property type="entry name" value="DHBP_synth_RibB-like_a/b_dom"/>
</dbReference>
<dbReference type="InterPro" id="IPR011125">
    <property type="entry name" value="Znf_HypF"/>
</dbReference>
<keyword evidence="4 13" id="KW-0436">Ligase</keyword>
<evidence type="ECO:0000256" key="10">
    <source>
        <dbReference type="PROSITE-ProRule" id="PRU00520"/>
    </source>
</evidence>
<dbReference type="Pfam" id="PF01300">
    <property type="entry name" value="Sua5_yciO_yrdC"/>
    <property type="match status" value="1"/>
</dbReference>
<dbReference type="InterPro" id="IPR055128">
    <property type="entry name" value="HypF_C_2"/>
</dbReference>
<comment type="similarity">
    <text evidence="2">Belongs to the HupF/HypC family.</text>
</comment>
<evidence type="ECO:0000256" key="1">
    <source>
        <dbReference type="ARBA" id="ARBA00004711"/>
    </source>
</evidence>
<dbReference type="Proteomes" id="UP001462502">
    <property type="component" value="Unassembled WGS sequence"/>
</dbReference>
<dbReference type="InterPro" id="IPR017968">
    <property type="entry name" value="Acylphosphatase_CS"/>
</dbReference>
<evidence type="ECO:0000259" key="12">
    <source>
        <dbReference type="PROSITE" id="PS51163"/>
    </source>
</evidence>
<comment type="catalytic activity">
    <reaction evidence="8 9">
        <text>C-terminal L-cysteinyl-[HypE protein] + carbamoyl phosphate + ATP + H2O = C-terminal S-carboxamide-L-cysteinyl-[HypE protein] + AMP + phosphate + diphosphate + H(+)</text>
        <dbReference type="Rhea" id="RHEA:55636"/>
        <dbReference type="Rhea" id="RHEA-COMP:14247"/>
        <dbReference type="Rhea" id="RHEA-COMP:14392"/>
        <dbReference type="ChEBI" id="CHEBI:15377"/>
        <dbReference type="ChEBI" id="CHEBI:15378"/>
        <dbReference type="ChEBI" id="CHEBI:30616"/>
        <dbReference type="ChEBI" id="CHEBI:33019"/>
        <dbReference type="ChEBI" id="CHEBI:43474"/>
        <dbReference type="ChEBI" id="CHEBI:58228"/>
        <dbReference type="ChEBI" id="CHEBI:76913"/>
        <dbReference type="ChEBI" id="CHEBI:139126"/>
        <dbReference type="ChEBI" id="CHEBI:456215"/>
    </reaction>
</comment>
<organism evidence="13 14">
    <name type="scientific">Chromobacterium phragmitis</name>
    <dbReference type="NCBI Taxonomy" id="2202141"/>
    <lineage>
        <taxon>Bacteria</taxon>
        <taxon>Pseudomonadati</taxon>
        <taxon>Pseudomonadota</taxon>
        <taxon>Betaproteobacteria</taxon>
        <taxon>Neisseriales</taxon>
        <taxon>Chromobacteriaceae</taxon>
        <taxon>Chromobacterium</taxon>
    </lineage>
</organism>
<dbReference type="NCBIfam" id="TIGR00074">
    <property type="entry name" value="hypC_hupF"/>
    <property type="match status" value="1"/>
</dbReference>
<dbReference type="SUPFAM" id="SSF54975">
    <property type="entry name" value="Acylphosphatase/BLUF domain-like"/>
    <property type="match status" value="1"/>
</dbReference>
<feature type="domain" description="Acylphosphatase-like" evidence="11">
    <location>
        <begin position="3"/>
        <end position="90"/>
    </location>
</feature>
<evidence type="ECO:0000313" key="14">
    <source>
        <dbReference type="Proteomes" id="UP001462502"/>
    </source>
</evidence>
<dbReference type="PROSITE" id="PS00150">
    <property type="entry name" value="ACYLPHOSPHATASE_1"/>
    <property type="match status" value="1"/>
</dbReference>
<dbReference type="Pfam" id="PF17788">
    <property type="entry name" value="HypF_C"/>
    <property type="match status" value="1"/>
</dbReference>
<dbReference type="Pfam" id="PF01455">
    <property type="entry name" value="HupF_HypC"/>
    <property type="match status" value="1"/>
</dbReference>
<dbReference type="GO" id="GO:0016874">
    <property type="term" value="F:ligase activity"/>
    <property type="evidence" value="ECO:0007669"/>
    <property type="project" value="UniProtKB-KW"/>
</dbReference>
<dbReference type="Gene3D" id="2.30.30.140">
    <property type="match status" value="1"/>
</dbReference>
<evidence type="ECO:0000313" key="13">
    <source>
        <dbReference type="EMBL" id="MEO9384270.1"/>
    </source>
</evidence>
<evidence type="ECO:0000256" key="8">
    <source>
        <dbReference type="ARBA" id="ARBA00048220"/>
    </source>
</evidence>
<feature type="active site" evidence="10">
    <location>
        <position position="36"/>
    </location>
</feature>
<name>A0ABV0ISN2_9NEIS</name>
<dbReference type="SUPFAM" id="SSF159127">
    <property type="entry name" value="HupF/HypC-like"/>
    <property type="match status" value="1"/>
</dbReference>
<dbReference type="InterPro" id="IPR006070">
    <property type="entry name" value="Sua5-like_dom"/>
</dbReference>
<accession>A0ABV0ISN2</accession>
<dbReference type="PANTHER" id="PTHR42959">
    <property type="entry name" value="CARBAMOYLTRANSFERASE"/>
    <property type="match status" value="1"/>
</dbReference>